<dbReference type="Pfam" id="PF07995">
    <property type="entry name" value="GSDH"/>
    <property type="match status" value="1"/>
</dbReference>
<accession>A0A554N9N7</accession>
<feature type="region of interest" description="Disordered" evidence="1">
    <location>
        <begin position="17"/>
        <end position="57"/>
    </location>
</feature>
<dbReference type="EMBL" id="QMDX01000005">
    <property type="protein sequence ID" value="TSD14072.1"/>
    <property type="molecule type" value="Genomic_DNA"/>
</dbReference>
<dbReference type="PROSITE" id="PS51257">
    <property type="entry name" value="PROKAR_LIPOPROTEIN"/>
    <property type="match status" value="1"/>
</dbReference>
<dbReference type="InterPro" id="IPR011041">
    <property type="entry name" value="Quinoprot_gluc/sorb_DH_b-prop"/>
</dbReference>
<evidence type="ECO:0000313" key="4">
    <source>
        <dbReference type="Proteomes" id="UP000319894"/>
    </source>
</evidence>
<evidence type="ECO:0000313" key="3">
    <source>
        <dbReference type="EMBL" id="TSD14072.1"/>
    </source>
</evidence>
<dbReference type="SUPFAM" id="SSF50952">
    <property type="entry name" value="Soluble quinoprotein glucose dehydrogenase"/>
    <property type="match status" value="1"/>
</dbReference>
<dbReference type="Gene3D" id="2.120.10.30">
    <property type="entry name" value="TolB, C-terminal domain"/>
    <property type="match status" value="1"/>
</dbReference>
<protein>
    <submittedName>
        <fullName evidence="3">PQQ-dependent sugar dehydrogenase</fullName>
    </submittedName>
</protein>
<dbReference type="InterPro" id="IPR011042">
    <property type="entry name" value="6-blade_b-propeller_TolB-like"/>
</dbReference>
<sequence length="422" mass="44125">MNRRSYLALAGTAVAGGLAGCSTDGPGGSGGSNGSDPSGGDGSDDGSGDTGPDDGESVEFTVETVADGFTAPWSVAPLPDESALLVTERVGELRLVDPETGDRDRVPGAPTVAAAGQGGLLDIAFHPDFPEPNWVYLTYAAGDGSGASTTHLGRGRLDTDAPRLRSFERLHAAEPHVESNGHFGSRVVFGPDRLAYVSVGDRQFKDFGPDHVAQDRTNELGCTLRLAPDGSVPDDNPFVDDEGADAVFSYGHRNAQGMAVHPETGAIWQSEFGEQDGDELNRLERGANFGWPVADEGCTYGGGDPIGVPHDERDDVVAPMYSWPCPDGGFPPSGMTFYDGDAFPAWQGDLLVGGLASQYLARLTVDGDDVAEGSSLLADRGWRVRDAEVGPDTGHLYVVVDGDDAPIARLVPDEESANDGGY</sequence>
<gene>
    <name evidence="3" type="ORF">DP107_10575</name>
</gene>
<evidence type="ECO:0000259" key="2">
    <source>
        <dbReference type="Pfam" id="PF07995"/>
    </source>
</evidence>
<dbReference type="PANTHER" id="PTHR19328:SF75">
    <property type="entry name" value="ALDOSE SUGAR DEHYDROGENASE YLII"/>
    <property type="match status" value="1"/>
</dbReference>
<reference evidence="3 4" key="1">
    <citation type="submission" date="2018-06" db="EMBL/GenBank/DDBJ databases">
        <title>Natronomonas sp. F16-60 a new haloarchaeon isolated from a solar saltern of Isla Cristina, Huelva, Spain.</title>
        <authorList>
            <person name="Duran-Viseras A."/>
            <person name="Sanchez-Porro C."/>
            <person name="Ventosa A."/>
        </authorList>
    </citation>
    <scope>NUCLEOTIDE SEQUENCE [LARGE SCALE GENOMIC DNA]</scope>
    <source>
        <strain evidence="3 4">F16-60</strain>
    </source>
</reference>
<dbReference type="InterPro" id="IPR012938">
    <property type="entry name" value="Glc/Sorbosone_DH"/>
</dbReference>
<evidence type="ECO:0000256" key="1">
    <source>
        <dbReference type="SAM" id="MobiDB-lite"/>
    </source>
</evidence>
<dbReference type="RefSeq" id="WP_144262125.1">
    <property type="nucleotide sequence ID" value="NZ_QMDX01000005.1"/>
</dbReference>
<proteinExistence type="predicted"/>
<dbReference type="OrthoDB" id="6744at2157"/>
<dbReference type="PANTHER" id="PTHR19328">
    <property type="entry name" value="HEDGEHOG-INTERACTING PROTEIN"/>
    <property type="match status" value="1"/>
</dbReference>
<dbReference type="Proteomes" id="UP000319894">
    <property type="component" value="Unassembled WGS sequence"/>
</dbReference>
<feature type="compositionally biased region" description="Acidic residues" evidence="1">
    <location>
        <begin position="42"/>
        <end position="57"/>
    </location>
</feature>
<feature type="domain" description="Glucose/Sorbosone dehydrogenase" evidence="2">
    <location>
        <begin position="70"/>
        <end position="408"/>
    </location>
</feature>
<dbReference type="InParanoid" id="A0A554N9N7"/>
<dbReference type="AlphaFoldDB" id="A0A554N9N7"/>
<name>A0A554N9N7_9EURY</name>
<comment type="caution">
    <text evidence="3">The sequence shown here is derived from an EMBL/GenBank/DDBJ whole genome shotgun (WGS) entry which is preliminary data.</text>
</comment>
<keyword evidence="4" id="KW-1185">Reference proteome</keyword>
<organism evidence="3 4">
    <name type="scientific">Haloglomus irregulare</name>
    <dbReference type="NCBI Taxonomy" id="2234134"/>
    <lineage>
        <taxon>Archaea</taxon>
        <taxon>Methanobacteriati</taxon>
        <taxon>Methanobacteriota</taxon>
        <taxon>Stenosarchaea group</taxon>
        <taxon>Halobacteria</taxon>
        <taxon>Halobacteriales</taxon>
        <taxon>Natronomonadaceae</taxon>
        <taxon>Haloglomus</taxon>
    </lineage>
</organism>
<feature type="compositionally biased region" description="Gly residues" evidence="1">
    <location>
        <begin position="25"/>
        <end position="41"/>
    </location>
</feature>